<feature type="transmembrane region" description="Helical" evidence="1">
    <location>
        <begin position="86"/>
        <end position="109"/>
    </location>
</feature>
<feature type="transmembrane region" description="Helical" evidence="1">
    <location>
        <begin position="121"/>
        <end position="143"/>
    </location>
</feature>
<reference evidence="2" key="1">
    <citation type="submission" date="2025-08" db="UniProtKB">
        <authorList>
            <consortium name="Ensembl"/>
        </authorList>
    </citation>
    <scope>IDENTIFICATION</scope>
</reference>
<protein>
    <submittedName>
        <fullName evidence="2">Uncharacterized protein</fullName>
    </submittedName>
</protein>
<evidence type="ECO:0000313" key="3">
    <source>
        <dbReference type="Proteomes" id="UP000694571"/>
    </source>
</evidence>
<dbReference type="Ensembl" id="ENSSSCT00050005099.1">
    <property type="protein sequence ID" value="ENSSSCP00050002085.1"/>
    <property type="gene ID" value="ENSSSCG00050003773.1"/>
</dbReference>
<evidence type="ECO:0000313" key="2">
    <source>
        <dbReference type="Ensembl" id="ENSSSCP00050002085.1"/>
    </source>
</evidence>
<feature type="transmembrane region" description="Helical" evidence="1">
    <location>
        <begin position="63"/>
        <end position="80"/>
    </location>
</feature>
<dbReference type="AlphaFoldDB" id="A0A8D1JRA0"/>
<dbReference type="Proteomes" id="UP000694571">
    <property type="component" value="Unplaced"/>
</dbReference>
<sequence>MWVHVSFSRRVLSGYVPKGGIAGSCGSSMYSFLRYLHFVLHSGCISLHSHQQCRRVPFSPHPLQHLLFVNLLMMAILTGVRWYLMVVLICISLIISDVEHFFICMLAIWISSLEKCLFRSFAHFSIGLLAFLVMSCISCLYILEIKPLSVASFETISPIL</sequence>
<keyword evidence="1" id="KW-0812">Transmembrane</keyword>
<keyword evidence="1" id="KW-1133">Transmembrane helix</keyword>
<keyword evidence="1" id="KW-0472">Membrane</keyword>
<accession>A0A8D1JRA0</accession>
<proteinExistence type="predicted"/>
<name>A0A8D1JRA0_PIG</name>
<organism evidence="2 3">
    <name type="scientific">Sus scrofa</name>
    <name type="common">Pig</name>
    <dbReference type="NCBI Taxonomy" id="9823"/>
    <lineage>
        <taxon>Eukaryota</taxon>
        <taxon>Metazoa</taxon>
        <taxon>Chordata</taxon>
        <taxon>Craniata</taxon>
        <taxon>Vertebrata</taxon>
        <taxon>Euteleostomi</taxon>
        <taxon>Mammalia</taxon>
        <taxon>Eutheria</taxon>
        <taxon>Laurasiatheria</taxon>
        <taxon>Artiodactyla</taxon>
        <taxon>Suina</taxon>
        <taxon>Suidae</taxon>
        <taxon>Sus</taxon>
    </lineage>
</organism>
<evidence type="ECO:0000256" key="1">
    <source>
        <dbReference type="SAM" id="Phobius"/>
    </source>
</evidence>